<name>A0A060TIQ9_BLAAD</name>
<evidence type="ECO:0000256" key="6">
    <source>
        <dbReference type="PIRSR" id="PIRSR000189-1"/>
    </source>
</evidence>
<feature type="domain" description="FAD dependent oxidoreductase" evidence="7">
    <location>
        <begin position="3"/>
        <end position="337"/>
    </location>
</feature>
<dbReference type="Gene3D" id="3.30.9.10">
    <property type="entry name" value="D-Amino Acid Oxidase, subunit A, domain 2"/>
    <property type="match status" value="1"/>
</dbReference>
<dbReference type="AlphaFoldDB" id="A0A060TIQ9"/>
<proteinExistence type="inferred from homology"/>
<dbReference type="GO" id="GO:0005737">
    <property type="term" value="C:cytoplasm"/>
    <property type="evidence" value="ECO:0007669"/>
    <property type="project" value="TreeGrafter"/>
</dbReference>
<dbReference type="InterPro" id="IPR023209">
    <property type="entry name" value="DAO"/>
</dbReference>
<evidence type="ECO:0000256" key="2">
    <source>
        <dbReference type="ARBA" id="ARBA00006730"/>
    </source>
</evidence>
<keyword evidence="3" id="KW-0285">Flavoprotein</keyword>
<protein>
    <submittedName>
        <fullName evidence="8">ARAD1D48620p</fullName>
    </submittedName>
</protein>
<dbReference type="GO" id="GO:0071949">
    <property type="term" value="F:FAD binding"/>
    <property type="evidence" value="ECO:0007669"/>
    <property type="project" value="InterPro"/>
</dbReference>
<comment type="similarity">
    <text evidence="2">Belongs to the DAMOX/DASOX family.</text>
</comment>
<dbReference type="Pfam" id="PF01266">
    <property type="entry name" value="DAO"/>
    <property type="match status" value="1"/>
</dbReference>
<feature type="binding site" evidence="6">
    <location>
        <position position="231"/>
    </location>
    <ligand>
        <name>D-dopa</name>
        <dbReference type="ChEBI" id="CHEBI:149689"/>
    </ligand>
</feature>
<keyword evidence="4 6" id="KW-0274">FAD</keyword>
<dbReference type="Gene3D" id="3.40.50.720">
    <property type="entry name" value="NAD(P)-binding Rossmann-like Domain"/>
    <property type="match status" value="1"/>
</dbReference>
<evidence type="ECO:0000256" key="4">
    <source>
        <dbReference type="ARBA" id="ARBA00022827"/>
    </source>
</evidence>
<evidence type="ECO:0000259" key="7">
    <source>
        <dbReference type="Pfam" id="PF01266"/>
    </source>
</evidence>
<feature type="binding site" evidence="6">
    <location>
        <position position="297"/>
    </location>
    <ligand>
        <name>D-dopa</name>
        <dbReference type="ChEBI" id="CHEBI:149689"/>
    </ligand>
</feature>
<accession>A0A060TIQ9</accession>
<dbReference type="EMBL" id="HG937694">
    <property type="protein sequence ID" value="CDP39051.1"/>
    <property type="molecule type" value="Genomic_DNA"/>
</dbReference>
<evidence type="ECO:0000256" key="5">
    <source>
        <dbReference type="ARBA" id="ARBA00023002"/>
    </source>
</evidence>
<reference evidence="8" key="2">
    <citation type="submission" date="2014-06" db="EMBL/GenBank/DDBJ databases">
        <title>The complete genome of Blastobotrys (Arxula) adeninivorans LS3 - a yeast of biotechnological interest.</title>
        <authorList>
            <person name="Kunze G."/>
            <person name="Gaillardin C."/>
            <person name="Czernicka M."/>
            <person name="Durrens P."/>
            <person name="Martin T."/>
            <person name="Boer E."/>
            <person name="Gabaldon T."/>
            <person name="Cruz J."/>
            <person name="Talla E."/>
            <person name="Marck C."/>
            <person name="Goffeau A."/>
            <person name="Barbe V."/>
            <person name="Baret P."/>
            <person name="Baronian K."/>
            <person name="Beier S."/>
            <person name="Bleykasten C."/>
            <person name="Bode R."/>
            <person name="Casaregola S."/>
            <person name="Despons L."/>
            <person name="Fairhead C."/>
            <person name="Giersberg M."/>
            <person name="Gierski P."/>
            <person name="Hahnel U."/>
            <person name="Hartmann A."/>
            <person name="Jankowska D."/>
            <person name="Jubin C."/>
            <person name="Jung P."/>
            <person name="Lafontaine I."/>
            <person name="Leh-Louis V."/>
            <person name="Lemaire M."/>
            <person name="Marcet-Houben M."/>
            <person name="Mascher M."/>
            <person name="Morel G."/>
            <person name="Richard G.-F."/>
            <person name="Riechen J."/>
            <person name="Sacerdot C."/>
            <person name="Sarkar A."/>
            <person name="Savel G."/>
            <person name="Schacherer J."/>
            <person name="Sherman D."/>
            <person name="Straub M.-L."/>
            <person name="Stein N."/>
            <person name="Thierry A."/>
            <person name="Trautwein-Schult A."/>
            <person name="Westhof E."/>
            <person name="Worch S."/>
            <person name="Dujon B."/>
            <person name="Souciet J.-L."/>
            <person name="Wincker P."/>
            <person name="Scholz U."/>
            <person name="Neuveglise N."/>
        </authorList>
    </citation>
    <scope>NUCLEOTIDE SEQUENCE</scope>
    <source>
        <strain evidence="8">LS3</strain>
    </source>
</reference>
<comment type="cofactor">
    <cofactor evidence="1 6">
        <name>FAD</name>
        <dbReference type="ChEBI" id="CHEBI:57692"/>
    </cofactor>
</comment>
<organism evidence="8">
    <name type="scientific">Blastobotrys adeninivorans</name>
    <name type="common">Yeast</name>
    <name type="synonym">Arxula adeninivorans</name>
    <dbReference type="NCBI Taxonomy" id="409370"/>
    <lineage>
        <taxon>Eukaryota</taxon>
        <taxon>Fungi</taxon>
        <taxon>Dikarya</taxon>
        <taxon>Ascomycota</taxon>
        <taxon>Saccharomycotina</taxon>
        <taxon>Dipodascomycetes</taxon>
        <taxon>Dipodascales</taxon>
        <taxon>Trichomonascaceae</taxon>
        <taxon>Blastobotrys</taxon>
    </lineage>
</organism>
<dbReference type="PhylomeDB" id="A0A060TIQ9"/>
<dbReference type="InterPro" id="IPR006076">
    <property type="entry name" value="FAD-dep_OxRdtase"/>
</dbReference>
<feature type="binding site" evidence="6">
    <location>
        <position position="237"/>
    </location>
    <ligand>
        <name>D-dopa</name>
        <dbReference type="ChEBI" id="CHEBI:149689"/>
    </ligand>
</feature>
<evidence type="ECO:0000313" key="8">
    <source>
        <dbReference type="EMBL" id="CDP39051.1"/>
    </source>
</evidence>
<keyword evidence="5" id="KW-0560">Oxidoreductase</keyword>
<sequence>MPKVIVIGSGIIGLTAAYYIKKAEPSLRVSIVARDMPKHPCDPGDAWIQGEWASPYGGAIFCPSFNPTEQVKAIERETYRHYWEIAHRDPGAGVEFCPMRSYYDQSVVTDPDNELFGHDFMHDYRRIPKEELPPGVTGGIEALGFVVNPRVYLPWLRAQLEDMGVKFVRGDLTSIGQVVKKFWPAVMVNATGLGSSYIRGVRDGAVVPVRGQVAIARLENYPQSKGYYIRHGYEFTYVIPKPLSDNLVTLGGVSQEGSTLKEVDKETHDSIISRSANLVPSAQIDSSKVIDDVVAFRPGRYGGYRLELSRRGIPIVHAYGFEGNGYIMSGGVGKVIVSHVQRTLGLKQTRPKEAKL</sequence>
<feature type="binding site" evidence="6">
    <location>
        <position position="191"/>
    </location>
    <ligand>
        <name>FAD</name>
        <dbReference type="ChEBI" id="CHEBI:57692"/>
    </ligand>
</feature>
<dbReference type="PANTHER" id="PTHR11530">
    <property type="entry name" value="D-AMINO ACID OXIDASE"/>
    <property type="match status" value="1"/>
</dbReference>
<dbReference type="SUPFAM" id="SSF51971">
    <property type="entry name" value="Nucleotide-binding domain"/>
    <property type="match status" value="1"/>
</dbReference>
<dbReference type="PIRSF" id="PIRSF000189">
    <property type="entry name" value="D-aa_oxidase"/>
    <property type="match status" value="1"/>
</dbReference>
<evidence type="ECO:0000256" key="3">
    <source>
        <dbReference type="ARBA" id="ARBA00022630"/>
    </source>
</evidence>
<dbReference type="GO" id="GO:0019478">
    <property type="term" value="P:D-amino acid catabolic process"/>
    <property type="evidence" value="ECO:0007669"/>
    <property type="project" value="TreeGrafter"/>
</dbReference>
<gene>
    <name evidence="8" type="ORF">GNLVRS02_ARAD1D48620g</name>
</gene>
<evidence type="ECO:0000256" key="1">
    <source>
        <dbReference type="ARBA" id="ARBA00001974"/>
    </source>
</evidence>
<dbReference type="GO" id="GO:0003884">
    <property type="term" value="F:D-amino-acid oxidase activity"/>
    <property type="evidence" value="ECO:0007669"/>
    <property type="project" value="InterPro"/>
</dbReference>
<feature type="binding site" evidence="6">
    <location>
        <position position="323"/>
    </location>
    <ligand>
        <name>D-dopa</name>
        <dbReference type="ChEBI" id="CHEBI:149689"/>
    </ligand>
</feature>
<dbReference type="SUPFAM" id="SSF54373">
    <property type="entry name" value="FAD-linked reductases, C-terminal domain"/>
    <property type="match status" value="1"/>
</dbReference>
<reference evidence="8" key="1">
    <citation type="submission" date="2014-02" db="EMBL/GenBank/DDBJ databases">
        <authorList>
            <person name="Genoscope - CEA"/>
        </authorList>
    </citation>
    <scope>NUCLEOTIDE SEQUENCE</scope>
    <source>
        <strain evidence="8">LS3</strain>
    </source>
</reference>
<dbReference type="PANTHER" id="PTHR11530:SF11">
    <property type="entry name" value="D-ASPARTATE OXIDASE"/>
    <property type="match status" value="1"/>
</dbReference>